<name>X1JP97_9ZZZZ</name>
<protein>
    <submittedName>
        <fullName evidence="1">Uncharacterized protein</fullName>
    </submittedName>
</protein>
<dbReference type="AlphaFoldDB" id="X1JP97"/>
<organism evidence="1">
    <name type="scientific">marine sediment metagenome</name>
    <dbReference type="NCBI Taxonomy" id="412755"/>
    <lineage>
        <taxon>unclassified sequences</taxon>
        <taxon>metagenomes</taxon>
        <taxon>ecological metagenomes</taxon>
    </lineage>
</organism>
<comment type="caution">
    <text evidence="1">The sequence shown here is derived from an EMBL/GenBank/DDBJ whole genome shotgun (WGS) entry which is preliminary data.</text>
</comment>
<gene>
    <name evidence="1" type="ORF">S03H2_64620</name>
</gene>
<dbReference type="EMBL" id="BARU01041998">
    <property type="protein sequence ID" value="GAH80089.1"/>
    <property type="molecule type" value="Genomic_DNA"/>
</dbReference>
<accession>X1JP97</accession>
<evidence type="ECO:0000313" key="1">
    <source>
        <dbReference type="EMBL" id="GAH80089.1"/>
    </source>
</evidence>
<sequence>ERCIFETSKSVRIIESVWALSSCPYYIIKFKENRKR</sequence>
<feature type="non-terminal residue" evidence="1">
    <location>
        <position position="1"/>
    </location>
</feature>
<proteinExistence type="predicted"/>
<reference evidence="1" key="1">
    <citation type="journal article" date="2014" name="Front. Microbiol.">
        <title>High frequency of phylogenetically diverse reductive dehalogenase-homologous genes in deep subseafloor sedimentary metagenomes.</title>
        <authorList>
            <person name="Kawai M."/>
            <person name="Futagami T."/>
            <person name="Toyoda A."/>
            <person name="Takaki Y."/>
            <person name="Nishi S."/>
            <person name="Hori S."/>
            <person name="Arai W."/>
            <person name="Tsubouchi T."/>
            <person name="Morono Y."/>
            <person name="Uchiyama I."/>
            <person name="Ito T."/>
            <person name="Fujiyama A."/>
            <person name="Inagaki F."/>
            <person name="Takami H."/>
        </authorList>
    </citation>
    <scope>NUCLEOTIDE SEQUENCE</scope>
    <source>
        <strain evidence="1">Expedition CK06-06</strain>
    </source>
</reference>